<dbReference type="GO" id="GO:0046983">
    <property type="term" value="F:protein dimerization activity"/>
    <property type="evidence" value="ECO:0007669"/>
    <property type="project" value="InterPro"/>
</dbReference>
<keyword evidence="7" id="KW-0004">4Fe-4S</keyword>
<dbReference type="CDD" id="cd16917">
    <property type="entry name" value="HATPase_UhpB-NarQ-NarX-like"/>
    <property type="match status" value="1"/>
</dbReference>
<evidence type="ECO:0000256" key="6">
    <source>
        <dbReference type="ARBA" id="ARBA00017322"/>
    </source>
</evidence>
<dbReference type="InterPro" id="IPR003594">
    <property type="entry name" value="HATPase_dom"/>
</dbReference>
<dbReference type="Gene3D" id="3.30.565.10">
    <property type="entry name" value="Histidine kinase-like ATPase, C-terminal domain"/>
    <property type="match status" value="1"/>
</dbReference>
<dbReference type="InterPro" id="IPR050482">
    <property type="entry name" value="Sensor_HK_TwoCompSys"/>
</dbReference>
<evidence type="ECO:0000256" key="16">
    <source>
        <dbReference type="ARBA" id="ARBA00024827"/>
    </source>
</evidence>
<evidence type="ECO:0000256" key="7">
    <source>
        <dbReference type="ARBA" id="ARBA00022485"/>
    </source>
</evidence>
<evidence type="ECO:0000256" key="9">
    <source>
        <dbReference type="ARBA" id="ARBA00022553"/>
    </source>
</evidence>
<evidence type="ECO:0000256" key="14">
    <source>
        <dbReference type="ARBA" id="ARBA00023012"/>
    </source>
</evidence>
<dbReference type="PANTHER" id="PTHR24421">
    <property type="entry name" value="NITRATE/NITRITE SENSOR PROTEIN NARX-RELATED"/>
    <property type="match status" value="1"/>
</dbReference>
<dbReference type="GO" id="GO:0000155">
    <property type="term" value="F:phosphorelay sensor kinase activity"/>
    <property type="evidence" value="ECO:0007669"/>
    <property type="project" value="InterPro"/>
</dbReference>
<reference evidence="23" key="1">
    <citation type="submission" date="2015-08" db="EMBL/GenBank/DDBJ databases">
        <title>Complete Genome Sequence of Azospirillum thiophilum BV-S.</title>
        <authorList>
            <person name="Fomenkov A."/>
            <person name="Vincze T."/>
            <person name="Grabovich M."/>
            <person name="Dubinina G."/>
            <person name="Orlova M."/>
            <person name="Belousova E."/>
            <person name="Roberts R.J."/>
        </authorList>
    </citation>
    <scope>NUCLEOTIDE SEQUENCE [LARGE SCALE GENOMIC DNA]</scope>
    <source>
        <strain evidence="23">BV-S</strain>
    </source>
</reference>
<keyword evidence="13" id="KW-0408">Iron</keyword>
<feature type="compositionally biased region" description="Low complexity" evidence="18">
    <location>
        <begin position="459"/>
        <end position="477"/>
    </location>
</feature>
<evidence type="ECO:0000259" key="20">
    <source>
        <dbReference type="PROSITE" id="PS50109"/>
    </source>
</evidence>
<dbReference type="GO" id="GO:0016020">
    <property type="term" value="C:membrane"/>
    <property type="evidence" value="ECO:0007669"/>
    <property type="project" value="UniProtKB-SubCell"/>
</dbReference>
<dbReference type="AlphaFoldDB" id="A0AAC9EYH4"/>
<evidence type="ECO:0000256" key="3">
    <source>
        <dbReference type="ARBA" id="ARBA00004370"/>
    </source>
</evidence>
<dbReference type="Pfam" id="PF02518">
    <property type="entry name" value="HATPase_c"/>
    <property type="match status" value="1"/>
</dbReference>
<dbReference type="GO" id="GO:0005737">
    <property type="term" value="C:cytoplasm"/>
    <property type="evidence" value="ECO:0007669"/>
    <property type="project" value="UniProtKB-SubCell"/>
</dbReference>
<evidence type="ECO:0000256" key="1">
    <source>
        <dbReference type="ARBA" id="ARBA00000085"/>
    </source>
</evidence>
<dbReference type="PANTHER" id="PTHR24421:SF58">
    <property type="entry name" value="SIGNAL TRANSDUCTION HISTIDINE-PROTEIN KINASE_PHOSPHATASE UHPB"/>
    <property type="match status" value="1"/>
</dbReference>
<feature type="region of interest" description="Disordered" evidence="18">
    <location>
        <begin position="448"/>
        <end position="486"/>
    </location>
</feature>
<dbReference type="SMART" id="SM00387">
    <property type="entry name" value="HATPase_c"/>
    <property type="match status" value="1"/>
</dbReference>
<dbReference type="InterPro" id="IPR003660">
    <property type="entry name" value="HAMP_dom"/>
</dbReference>
<keyword evidence="19" id="KW-0472">Membrane</keyword>
<comment type="subcellular location">
    <subcellularLocation>
        <location evidence="4">Cytoplasm</location>
    </subcellularLocation>
    <subcellularLocation>
        <location evidence="3">Membrane</location>
    </subcellularLocation>
</comment>
<comment type="function">
    <text evidence="16">Member of the two-component regulatory system NreB/NreC involved in the control of dissimilatory nitrate/nitrite reduction in response to oxygen. NreB functions as a direct oxygen sensor histidine kinase which is autophosphorylated, in the absence of oxygen, probably at the conserved histidine residue, and transfers its phosphate group probably to a conserved aspartate residue of NreC. NreB/NreC activates the expression of the nitrate (narGHJI) and nitrite (nir) reductase operons, as well as the putative nitrate transporter gene narT.</text>
</comment>
<evidence type="ECO:0000256" key="15">
    <source>
        <dbReference type="ARBA" id="ARBA00023014"/>
    </source>
</evidence>
<dbReference type="GO" id="GO:0051539">
    <property type="term" value="F:4 iron, 4 sulfur cluster binding"/>
    <property type="evidence" value="ECO:0007669"/>
    <property type="project" value="UniProtKB-KW"/>
</dbReference>
<dbReference type="InterPro" id="IPR036890">
    <property type="entry name" value="HATPase_C_sf"/>
</dbReference>
<reference evidence="22 23" key="2">
    <citation type="journal article" date="2016" name="Genome Announc.">
        <title>Complete Genome Sequence of a Strain of Azospirillum thiophilum Isolated from a Sulfide Spring.</title>
        <authorList>
            <person name="Fomenkov A."/>
            <person name="Vincze T."/>
            <person name="Grabovich M."/>
            <person name="Anton B.P."/>
            <person name="Dubinina G."/>
            <person name="Orlova M."/>
            <person name="Belousova E."/>
            <person name="Roberts R.J."/>
        </authorList>
    </citation>
    <scope>NUCLEOTIDE SEQUENCE [LARGE SCALE GENOMIC DNA]</scope>
    <source>
        <strain evidence="22 23">BV-S</strain>
    </source>
</reference>
<name>A0AAC9EYH4_9PROT</name>
<sequence>MSLKTRILALIGLFLLLMAAAGGAVLVANARDAVRAEMASALELGSAIGRRMAGRDAAAADLEMLNGLGLRHLRFIPDDAAPEPAAELQHAPDWFAALIAVEPQELRLADGGGLRIVAEPWDEIAEVWEDMSDLAAAMLAVGLLLLAAAYLAVGRALAPLARFEAGLKRLRAGRYDLSLDAGGVPELDRLGSGIAALAEGLAAAERENRRVGQRIVAAQDAERREIARDVHDELGAALFAIKVDAGRILRLTGRAPDAASREGASPDMAETAGEVAERARTILDTAAEVHRLSRRILARLRPALPDQLPLSEALTELVGDWARRKPEVEWTLSMEPQDPAQGTSPDAGADLDGCDLGSCDLDGCDEVLRLTVYRLVQESLVNALRHATPTAVVVRVVALGDRVEIAVTDDGPGLPDGHDPARSGFGISGMMERVQALGGCLTIGDAGGRSSNGGGTRVSARLPRHAPSPAPSSATAPFAETLERTA</sequence>
<evidence type="ECO:0000256" key="18">
    <source>
        <dbReference type="SAM" id="MobiDB-lite"/>
    </source>
</evidence>
<keyword evidence="9" id="KW-0597">Phosphoprotein</keyword>
<comment type="catalytic activity">
    <reaction evidence="1">
        <text>ATP + protein L-histidine = ADP + protein N-phospho-L-histidine.</text>
        <dbReference type="EC" id="2.7.13.3"/>
    </reaction>
</comment>
<feature type="domain" description="HAMP" evidence="21">
    <location>
        <begin position="154"/>
        <end position="206"/>
    </location>
</feature>
<evidence type="ECO:0000256" key="4">
    <source>
        <dbReference type="ARBA" id="ARBA00004496"/>
    </source>
</evidence>
<dbReference type="KEGG" id="ati:AL072_27800"/>
<dbReference type="Pfam" id="PF07730">
    <property type="entry name" value="HisKA_3"/>
    <property type="match status" value="1"/>
</dbReference>
<proteinExistence type="predicted"/>
<evidence type="ECO:0000256" key="19">
    <source>
        <dbReference type="SAM" id="Phobius"/>
    </source>
</evidence>
<evidence type="ECO:0000256" key="13">
    <source>
        <dbReference type="ARBA" id="ARBA00023004"/>
    </source>
</evidence>
<evidence type="ECO:0000256" key="10">
    <source>
        <dbReference type="ARBA" id="ARBA00022679"/>
    </source>
</evidence>
<keyword evidence="12 22" id="KW-0418">Kinase</keyword>
<keyword evidence="15" id="KW-0411">Iron-sulfur</keyword>
<dbReference type="InterPro" id="IPR011712">
    <property type="entry name" value="Sig_transdc_His_kin_sub3_dim/P"/>
</dbReference>
<dbReference type="PROSITE" id="PS50109">
    <property type="entry name" value="HIS_KIN"/>
    <property type="match status" value="1"/>
</dbReference>
<dbReference type="RefSeq" id="WP_045585638.1">
    <property type="nucleotide sequence ID" value="NZ_CP012405.1"/>
</dbReference>
<evidence type="ECO:0000313" key="23">
    <source>
        <dbReference type="Proteomes" id="UP000069935"/>
    </source>
</evidence>
<evidence type="ECO:0000256" key="8">
    <source>
        <dbReference type="ARBA" id="ARBA00022490"/>
    </source>
</evidence>
<protein>
    <recommendedName>
        <fullName evidence="6">Oxygen sensor histidine kinase NreB</fullName>
        <ecNumber evidence="5">2.7.13.3</ecNumber>
    </recommendedName>
    <alternativeName>
        <fullName evidence="17">Nitrogen regulation protein B</fullName>
    </alternativeName>
</protein>
<dbReference type="PROSITE" id="PS50885">
    <property type="entry name" value="HAMP"/>
    <property type="match status" value="1"/>
</dbReference>
<dbReference type="PRINTS" id="PR00344">
    <property type="entry name" value="BCTRLSENSOR"/>
</dbReference>
<evidence type="ECO:0000259" key="21">
    <source>
        <dbReference type="PROSITE" id="PS50885"/>
    </source>
</evidence>
<dbReference type="EMBL" id="CP012405">
    <property type="protein sequence ID" value="ALG74752.1"/>
    <property type="molecule type" value="Genomic_DNA"/>
</dbReference>
<keyword evidence="11" id="KW-0479">Metal-binding</keyword>
<dbReference type="SMART" id="SM00304">
    <property type="entry name" value="HAMP"/>
    <property type="match status" value="1"/>
</dbReference>
<dbReference type="GO" id="GO:0046872">
    <property type="term" value="F:metal ion binding"/>
    <property type="evidence" value="ECO:0007669"/>
    <property type="project" value="UniProtKB-KW"/>
</dbReference>
<evidence type="ECO:0000256" key="5">
    <source>
        <dbReference type="ARBA" id="ARBA00012438"/>
    </source>
</evidence>
<evidence type="ECO:0000256" key="11">
    <source>
        <dbReference type="ARBA" id="ARBA00022723"/>
    </source>
</evidence>
<comment type="cofactor">
    <cofactor evidence="2">
        <name>[4Fe-4S] cluster</name>
        <dbReference type="ChEBI" id="CHEBI:49883"/>
    </cofactor>
</comment>
<keyword evidence="14" id="KW-0902">Two-component regulatory system</keyword>
<evidence type="ECO:0000256" key="2">
    <source>
        <dbReference type="ARBA" id="ARBA00001966"/>
    </source>
</evidence>
<dbReference type="SUPFAM" id="SSF55874">
    <property type="entry name" value="ATPase domain of HSP90 chaperone/DNA topoisomerase II/histidine kinase"/>
    <property type="match status" value="1"/>
</dbReference>
<dbReference type="Proteomes" id="UP000069935">
    <property type="component" value="Chromosome 5"/>
</dbReference>
<evidence type="ECO:0000256" key="12">
    <source>
        <dbReference type="ARBA" id="ARBA00022777"/>
    </source>
</evidence>
<evidence type="ECO:0000313" key="22">
    <source>
        <dbReference type="EMBL" id="ALG74752.1"/>
    </source>
</evidence>
<evidence type="ECO:0000256" key="17">
    <source>
        <dbReference type="ARBA" id="ARBA00030800"/>
    </source>
</evidence>
<keyword evidence="19" id="KW-0812">Transmembrane</keyword>
<dbReference type="EC" id="2.7.13.3" evidence="5"/>
<dbReference type="InterPro" id="IPR005467">
    <property type="entry name" value="His_kinase_dom"/>
</dbReference>
<keyword evidence="10" id="KW-0808">Transferase</keyword>
<organism evidence="22 23">
    <name type="scientific">Azospirillum thiophilum</name>
    <dbReference type="NCBI Taxonomy" id="528244"/>
    <lineage>
        <taxon>Bacteria</taxon>
        <taxon>Pseudomonadati</taxon>
        <taxon>Pseudomonadota</taxon>
        <taxon>Alphaproteobacteria</taxon>
        <taxon>Rhodospirillales</taxon>
        <taxon>Azospirillaceae</taxon>
        <taxon>Azospirillum</taxon>
    </lineage>
</organism>
<keyword evidence="19" id="KW-1133">Transmembrane helix</keyword>
<keyword evidence="23" id="KW-1185">Reference proteome</keyword>
<feature type="domain" description="Histidine kinase" evidence="20">
    <location>
        <begin position="372"/>
        <end position="466"/>
    </location>
</feature>
<accession>A0AAC9EYH4</accession>
<keyword evidence="8" id="KW-0963">Cytoplasm</keyword>
<dbReference type="Gene3D" id="1.20.5.1930">
    <property type="match status" value="1"/>
</dbReference>
<feature type="transmembrane region" description="Helical" evidence="19">
    <location>
        <begin position="134"/>
        <end position="153"/>
    </location>
</feature>
<dbReference type="InterPro" id="IPR004358">
    <property type="entry name" value="Sig_transdc_His_kin-like_C"/>
</dbReference>
<gene>
    <name evidence="22" type="ORF">AL072_27800</name>
</gene>